<evidence type="ECO:0000313" key="3">
    <source>
        <dbReference type="Proteomes" id="UP000642920"/>
    </source>
</evidence>
<keyword evidence="1" id="KW-0732">Signal</keyword>
<dbReference type="RefSeq" id="WP_201918876.1">
    <property type="nucleotide sequence ID" value="NZ_JAERQG010000001.1"/>
</dbReference>
<protein>
    <recommendedName>
        <fullName evidence="4">Capsule assembly protein Wzi</fullName>
    </recommendedName>
</protein>
<accession>A0A937A9S0</accession>
<evidence type="ECO:0000256" key="1">
    <source>
        <dbReference type="SAM" id="SignalP"/>
    </source>
</evidence>
<comment type="caution">
    <text evidence="2">The sequence shown here is derived from an EMBL/GenBank/DDBJ whole genome shotgun (WGS) entry which is preliminary data.</text>
</comment>
<proteinExistence type="predicted"/>
<dbReference type="EMBL" id="JAERQG010000001">
    <property type="protein sequence ID" value="MBL0764880.1"/>
    <property type="molecule type" value="Genomic_DNA"/>
</dbReference>
<evidence type="ECO:0008006" key="4">
    <source>
        <dbReference type="Google" id="ProtNLM"/>
    </source>
</evidence>
<sequence>MPKYSKIYTIFFLFLSLNALHAQLDNSGLEQKLELDSSYKTPYTFSLRALGFNKNNEYYNKINQGYTLFGYKIIPSLGWQLNAQLKINGGVMLQQDFGNPDLTYYEPYFNILYGWDSNQLIFGNINGSVHHRMIEPLEDFERLLYDRPEKGLQFLRETDKMFLDGWVNWEQMIYPASDFKEHISGGLVNHYKLINNEKQKLNLIYQFRGYHRGGQIDTLQNVPLIIVFNNSIGASYEKGFSGKHLNSFKLEGHVVHFVDTSPEPELPYLEGYGAYLNASISGEIGTFMLSYWRGDHFYSYKGGRIYQSYTTNFGSRYFEDVRELLILRVMNEFSLGESTNLLLRFEPFWDFGNNKFEFSHAIYFNIFKTIPIGKG</sequence>
<organism evidence="2 3">
    <name type="scientific">Marivirga atlantica</name>
    <dbReference type="NCBI Taxonomy" id="1548457"/>
    <lineage>
        <taxon>Bacteria</taxon>
        <taxon>Pseudomonadati</taxon>
        <taxon>Bacteroidota</taxon>
        <taxon>Cytophagia</taxon>
        <taxon>Cytophagales</taxon>
        <taxon>Marivirgaceae</taxon>
        <taxon>Marivirga</taxon>
    </lineage>
</organism>
<gene>
    <name evidence="2" type="ORF">JKP34_06435</name>
</gene>
<reference evidence="2" key="1">
    <citation type="submission" date="2021-01" db="EMBL/GenBank/DDBJ databases">
        <title>Marivirga sp. nov., isolated from intertidal surface sediments.</title>
        <authorList>
            <person name="Zhang M."/>
        </authorList>
    </citation>
    <scope>NUCLEOTIDE SEQUENCE</scope>
    <source>
        <strain evidence="2">SM1354</strain>
    </source>
</reference>
<name>A0A937A9S0_9BACT</name>
<dbReference type="Proteomes" id="UP000642920">
    <property type="component" value="Unassembled WGS sequence"/>
</dbReference>
<feature type="chain" id="PRO_5036749120" description="Capsule assembly protein Wzi" evidence="1">
    <location>
        <begin position="22"/>
        <end position="375"/>
    </location>
</feature>
<dbReference type="AlphaFoldDB" id="A0A937A9S0"/>
<keyword evidence="3" id="KW-1185">Reference proteome</keyword>
<evidence type="ECO:0000313" key="2">
    <source>
        <dbReference type="EMBL" id="MBL0764880.1"/>
    </source>
</evidence>
<feature type="signal peptide" evidence="1">
    <location>
        <begin position="1"/>
        <end position="21"/>
    </location>
</feature>